<comment type="caution">
    <text evidence="6">The sequence shown here is derived from an EMBL/GenBank/DDBJ whole genome shotgun (WGS) entry which is preliminary data.</text>
</comment>
<keyword evidence="2 3" id="KW-0808">Transferase</keyword>
<dbReference type="InterPro" id="IPR002213">
    <property type="entry name" value="UDP_glucos_trans"/>
</dbReference>
<organism evidence="6 7">
    <name type="scientific">Choanephora cucurbitarum</name>
    <dbReference type="NCBI Taxonomy" id="101091"/>
    <lineage>
        <taxon>Eukaryota</taxon>
        <taxon>Fungi</taxon>
        <taxon>Fungi incertae sedis</taxon>
        <taxon>Mucoromycota</taxon>
        <taxon>Mucoromycotina</taxon>
        <taxon>Mucoromycetes</taxon>
        <taxon>Mucorales</taxon>
        <taxon>Mucorineae</taxon>
        <taxon>Choanephoraceae</taxon>
        <taxon>Choanephoroideae</taxon>
        <taxon>Choanephora</taxon>
    </lineage>
</organism>
<keyword evidence="7" id="KW-1185">Reference proteome</keyword>
<dbReference type="InParanoid" id="A0A1C7NE91"/>
<gene>
    <name evidence="6" type="primary">UGT2B33</name>
    <name evidence="6" type="ORF">A0J61_04527</name>
</gene>
<dbReference type="CDD" id="cd03784">
    <property type="entry name" value="GT1_Gtf-like"/>
    <property type="match status" value="1"/>
</dbReference>
<proteinExistence type="inferred from homology"/>
<evidence type="ECO:0000256" key="2">
    <source>
        <dbReference type="ARBA" id="ARBA00022679"/>
    </source>
</evidence>
<evidence type="ECO:0000313" key="6">
    <source>
        <dbReference type="EMBL" id="OBZ87417.1"/>
    </source>
</evidence>
<name>A0A1C7NE91_9FUNG</name>
<evidence type="ECO:0000313" key="7">
    <source>
        <dbReference type="Proteomes" id="UP000093000"/>
    </source>
</evidence>
<feature type="transmembrane region" description="Helical" evidence="4">
    <location>
        <begin position="522"/>
        <end position="548"/>
    </location>
</feature>
<dbReference type="STRING" id="101091.A0A1C7NE91"/>
<dbReference type="PANTHER" id="PTHR48043:SF145">
    <property type="entry name" value="FI06409P-RELATED"/>
    <property type="match status" value="1"/>
</dbReference>
<accession>A0A1C7NE91</accession>
<dbReference type="PANTHER" id="PTHR48043">
    <property type="entry name" value="EG:EG0003.4 PROTEIN-RELATED"/>
    <property type="match status" value="1"/>
</dbReference>
<keyword evidence="4" id="KW-0472">Membrane</keyword>
<evidence type="ECO:0000256" key="5">
    <source>
        <dbReference type="SAM" id="SignalP"/>
    </source>
</evidence>
<reference evidence="6 7" key="1">
    <citation type="submission" date="2016-03" db="EMBL/GenBank/DDBJ databases">
        <title>Choanephora cucurbitarum.</title>
        <authorList>
            <person name="Min B."/>
            <person name="Park H."/>
            <person name="Park J.-H."/>
            <person name="Shin H.-D."/>
            <person name="Choi I.-G."/>
        </authorList>
    </citation>
    <scope>NUCLEOTIDE SEQUENCE [LARGE SCALE GENOMIC DNA]</scope>
    <source>
        <strain evidence="6 7">KUS-F28377</strain>
    </source>
</reference>
<keyword evidence="1 3" id="KW-0328">Glycosyltransferase</keyword>
<keyword evidence="4" id="KW-0812">Transmembrane</keyword>
<comment type="similarity">
    <text evidence="3">Belongs to the UDP-glycosyltransferase family.</text>
</comment>
<dbReference type="EMBL" id="LUGH01000224">
    <property type="protein sequence ID" value="OBZ87417.1"/>
    <property type="molecule type" value="Genomic_DNA"/>
</dbReference>
<dbReference type="Proteomes" id="UP000093000">
    <property type="component" value="Unassembled WGS sequence"/>
</dbReference>
<dbReference type="InterPro" id="IPR050271">
    <property type="entry name" value="UDP-glycosyltransferase"/>
</dbReference>
<dbReference type="SUPFAM" id="SSF53756">
    <property type="entry name" value="UDP-Glycosyltransferase/glycogen phosphorylase"/>
    <property type="match status" value="1"/>
</dbReference>
<feature type="signal peptide" evidence="5">
    <location>
        <begin position="1"/>
        <end position="25"/>
    </location>
</feature>
<protein>
    <submittedName>
        <fullName evidence="6">UDP-glucuronosyltransferase 2B33</fullName>
    </submittedName>
</protein>
<dbReference type="InterPro" id="IPR035595">
    <property type="entry name" value="UDP_glycos_trans_CS"/>
</dbReference>
<dbReference type="AlphaFoldDB" id="A0A1C7NE91"/>
<evidence type="ECO:0000256" key="3">
    <source>
        <dbReference type="RuleBase" id="RU003718"/>
    </source>
</evidence>
<dbReference type="PROSITE" id="PS00375">
    <property type="entry name" value="UDPGT"/>
    <property type="match status" value="1"/>
</dbReference>
<keyword evidence="4" id="KW-1133">Transmembrane helix</keyword>
<dbReference type="OrthoDB" id="5835829at2759"/>
<dbReference type="GO" id="GO:0008194">
    <property type="term" value="F:UDP-glycosyltransferase activity"/>
    <property type="evidence" value="ECO:0007669"/>
    <property type="project" value="InterPro"/>
</dbReference>
<dbReference type="Pfam" id="PF00201">
    <property type="entry name" value="UDPGT"/>
    <property type="match status" value="1"/>
</dbReference>
<feature type="chain" id="PRO_5008889654" evidence="5">
    <location>
        <begin position="26"/>
        <end position="578"/>
    </location>
</feature>
<evidence type="ECO:0000256" key="4">
    <source>
        <dbReference type="SAM" id="Phobius"/>
    </source>
</evidence>
<dbReference type="Gene3D" id="3.40.50.2000">
    <property type="entry name" value="Glycogen Phosphorylase B"/>
    <property type="match status" value="1"/>
</dbReference>
<keyword evidence="5" id="KW-0732">Signal</keyword>
<evidence type="ECO:0000256" key="1">
    <source>
        <dbReference type="ARBA" id="ARBA00022676"/>
    </source>
</evidence>
<sequence length="578" mass="65148">MTLSLKEISIALLMPVTLFSGSANADPALYLKPTYYDGGHKNIAFFAAFGGSSHSIWVLDICNELGRRGHNVLDREERKDDADEQTRFGKHYAHVKTVSVGPMNFHPSSIGDSSKLREENPTTFITRAFEMFHLNFERDYTFTRNYFIDHEIDTAICDHFADSCVEAATSLNIPYIITSSMEITKDSDTPYTHNNIMHLVEPTTEFESLYTRFYQEFILPAEFMRVLYPFLKKLNERKAAIGIDAKMIDQSTKWQNALKLVNNIHGFNTPRPMGPLVEQVGPIMPKHYNPLTESLKAYLDAHERIAYVAFGQMATPCKTDIKLILTSLLESIERGFLDGFIWATVHARELFPETITTSSGNIYHTESMSNGTDPNARLVSWAPQTAILMHPSTHLFVSHGGLGSWYESMYAGKRMIMFPFFGDQPSNSHIIEQSGLGAILKYDDSYEKALDVFKRVALDEDGEISGNVKRTQALAQIRSEHSVMRGVDAVEEVAYTHKNGILPHRTSANRRMSFIKANNIDIYAILVVLLSATVGSIVYIAVKLWSFLSSVDAQIKKRKDLFGDDALSFEMTCSYGQD</sequence>